<comment type="caution">
    <text evidence="1">The sequence shown here is derived from an EMBL/GenBank/DDBJ whole genome shotgun (WGS) entry which is preliminary data.</text>
</comment>
<name>X1BKA3_9ZZZZ</name>
<accession>X1BKA3</accession>
<dbReference type="EMBL" id="BART01003150">
    <property type="protein sequence ID" value="GAG72521.1"/>
    <property type="molecule type" value="Genomic_DNA"/>
</dbReference>
<gene>
    <name evidence="1" type="ORF">S01H4_08939</name>
</gene>
<evidence type="ECO:0000313" key="1">
    <source>
        <dbReference type="EMBL" id="GAG72521.1"/>
    </source>
</evidence>
<organism evidence="1">
    <name type="scientific">marine sediment metagenome</name>
    <dbReference type="NCBI Taxonomy" id="412755"/>
    <lineage>
        <taxon>unclassified sequences</taxon>
        <taxon>metagenomes</taxon>
        <taxon>ecological metagenomes</taxon>
    </lineage>
</organism>
<dbReference type="AlphaFoldDB" id="X1BKA3"/>
<protein>
    <submittedName>
        <fullName evidence="1">Uncharacterized protein</fullName>
    </submittedName>
</protein>
<proteinExistence type="predicted"/>
<sequence>MMKLQYKHITAVTNSIRLLQTCLDDHFQTHIHKQVERDQNDLIELREILRLAHRNPSLPFGDSDQSLAKMTLNQIDQEPNSAL</sequence>
<reference evidence="1" key="1">
    <citation type="journal article" date="2014" name="Front. Microbiol.">
        <title>High frequency of phylogenetically diverse reductive dehalogenase-homologous genes in deep subseafloor sedimentary metagenomes.</title>
        <authorList>
            <person name="Kawai M."/>
            <person name="Futagami T."/>
            <person name="Toyoda A."/>
            <person name="Takaki Y."/>
            <person name="Nishi S."/>
            <person name="Hori S."/>
            <person name="Arai W."/>
            <person name="Tsubouchi T."/>
            <person name="Morono Y."/>
            <person name="Uchiyama I."/>
            <person name="Ito T."/>
            <person name="Fujiyama A."/>
            <person name="Inagaki F."/>
            <person name="Takami H."/>
        </authorList>
    </citation>
    <scope>NUCLEOTIDE SEQUENCE</scope>
    <source>
        <strain evidence="1">Expedition CK06-06</strain>
    </source>
</reference>